<evidence type="ECO:0000313" key="2">
    <source>
        <dbReference type="EMBL" id="KAK0707945.1"/>
    </source>
</evidence>
<dbReference type="InterPro" id="IPR002347">
    <property type="entry name" value="SDR_fam"/>
</dbReference>
<dbReference type="InterPro" id="IPR036291">
    <property type="entry name" value="NAD(P)-bd_dom_sf"/>
</dbReference>
<accession>A0AA40DLV2</accession>
<proteinExistence type="inferred from homology"/>
<dbReference type="SUPFAM" id="SSF51735">
    <property type="entry name" value="NAD(P)-binding Rossmann-fold domains"/>
    <property type="match status" value="1"/>
</dbReference>
<dbReference type="PANTHER" id="PTHR43544">
    <property type="entry name" value="SHORT-CHAIN DEHYDROGENASE/REDUCTASE"/>
    <property type="match status" value="1"/>
</dbReference>
<keyword evidence="3" id="KW-1185">Reference proteome</keyword>
<dbReference type="PRINTS" id="PR00081">
    <property type="entry name" value="GDHRDH"/>
</dbReference>
<evidence type="ECO:0008006" key="4">
    <source>
        <dbReference type="Google" id="ProtNLM"/>
    </source>
</evidence>
<organism evidence="2 3">
    <name type="scientific">Lasiosphaeris hirsuta</name>
    <dbReference type="NCBI Taxonomy" id="260670"/>
    <lineage>
        <taxon>Eukaryota</taxon>
        <taxon>Fungi</taxon>
        <taxon>Dikarya</taxon>
        <taxon>Ascomycota</taxon>
        <taxon>Pezizomycotina</taxon>
        <taxon>Sordariomycetes</taxon>
        <taxon>Sordariomycetidae</taxon>
        <taxon>Sordariales</taxon>
        <taxon>Lasiosphaeriaceae</taxon>
        <taxon>Lasiosphaeris</taxon>
    </lineage>
</organism>
<protein>
    <recommendedName>
        <fullName evidence="4">NAD(P)-binding protein</fullName>
    </recommendedName>
</protein>
<dbReference type="EMBL" id="JAUKUA010000006">
    <property type="protein sequence ID" value="KAK0707945.1"/>
    <property type="molecule type" value="Genomic_DNA"/>
</dbReference>
<sequence>MAPTIVFITGANRGLGKGLTTTYLARPDHIVIAGARNPADSSATGLADLPKGAGSRLIVVKIDSTVESDAKEAVSQLAAQGIDHLDIVIANAGIATIFPSVEELQIAHLKSHIEVNVYGIVYLYQATLPLLRKAASPKWVTIGSSAGNIGTLQPIPNAAYAPSKIAAHWITKRIDAEEPELTAFVFHPGFVQTEMGNSSARKFGLPEAPTPVAESIDGMVKVIDGATKEVTGGNFWNYDGEQLVW</sequence>
<dbReference type="CDD" id="cd05325">
    <property type="entry name" value="carb_red_sniffer_like_SDR_c"/>
    <property type="match status" value="1"/>
</dbReference>
<evidence type="ECO:0000256" key="1">
    <source>
        <dbReference type="ARBA" id="ARBA00006484"/>
    </source>
</evidence>
<dbReference type="AlphaFoldDB" id="A0AA40DLV2"/>
<gene>
    <name evidence="2" type="ORF">B0H67DRAFT_325138</name>
</gene>
<comment type="similarity">
    <text evidence="1">Belongs to the short-chain dehydrogenases/reductases (SDR) family.</text>
</comment>
<name>A0AA40DLV2_9PEZI</name>
<dbReference type="Gene3D" id="3.40.50.720">
    <property type="entry name" value="NAD(P)-binding Rossmann-like Domain"/>
    <property type="match status" value="1"/>
</dbReference>
<reference evidence="2" key="1">
    <citation type="submission" date="2023-06" db="EMBL/GenBank/DDBJ databases">
        <title>Genome-scale phylogeny and comparative genomics of the fungal order Sordariales.</title>
        <authorList>
            <consortium name="Lawrence Berkeley National Laboratory"/>
            <person name="Hensen N."/>
            <person name="Bonometti L."/>
            <person name="Westerberg I."/>
            <person name="Brannstrom I.O."/>
            <person name="Guillou S."/>
            <person name="Cros-Aarteil S."/>
            <person name="Calhoun S."/>
            <person name="Haridas S."/>
            <person name="Kuo A."/>
            <person name="Mondo S."/>
            <person name="Pangilinan J."/>
            <person name="Riley R."/>
            <person name="Labutti K."/>
            <person name="Andreopoulos B."/>
            <person name="Lipzen A."/>
            <person name="Chen C."/>
            <person name="Yanf M."/>
            <person name="Daum C."/>
            <person name="Ng V."/>
            <person name="Clum A."/>
            <person name="Steindorff A."/>
            <person name="Ohm R."/>
            <person name="Martin F."/>
            <person name="Silar P."/>
            <person name="Natvig D."/>
            <person name="Lalanne C."/>
            <person name="Gautier V."/>
            <person name="Ament-Velasquez S.L."/>
            <person name="Kruys A."/>
            <person name="Hutchinson M.I."/>
            <person name="Powell A.J."/>
            <person name="Barry K."/>
            <person name="Miller A.N."/>
            <person name="Grigoriev I.V."/>
            <person name="Debuchy R."/>
            <person name="Gladieux P."/>
            <person name="Thoren M.H."/>
            <person name="Johannesson H."/>
        </authorList>
    </citation>
    <scope>NUCLEOTIDE SEQUENCE</scope>
    <source>
        <strain evidence="2">SMH4607-1</strain>
    </source>
</reference>
<dbReference type="Proteomes" id="UP001172102">
    <property type="component" value="Unassembled WGS sequence"/>
</dbReference>
<evidence type="ECO:0000313" key="3">
    <source>
        <dbReference type="Proteomes" id="UP001172102"/>
    </source>
</evidence>
<dbReference type="GO" id="GO:0005737">
    <property type="term" value="C:cytoplasm"/>
    <property type="evidence" value="ECO:0007669"/>
    <property type="project" value="TreeGrafter"/>
</dbReference>
<dbReference type="GO" id="GO:0016491">
    <property type="term" value="F:oxidoreductase activity"/>
    <property type="evidence" value="ECO:0007669"/>
    <property type="project" value="TreeGrafter"/>
</dbReference>
<dbReference type="Pfam" id="PF00106">
    <property type="entry name" value="adh_short"/>
    <property type="match status" value="1"/>
</dbReference>
<dbReference type="InterPro" id="IPR051468">
    <property type="entry name" value="Fungal_SecMetab_SDRs"/>
</dbReference>
<dbReference type="PANTHER" id="PTHR43544:SF26">
    <property type="entry name" value="SHORT CHAIN DEHYDROGENASE_REDUCTASE FAMILY OXIDOREDUCTASE (JCVI)"/>
    <property type="match status" value="1"/>
</dbReference>
<comment type="caution">
    <text evidence="2">The sequence shown here is derived from an EMBL/GenBank/DDBJ whole genome shotgun (WGS) entry which is preliminary data.</text>
</comment>